<name>A0A7X9RRU2_9BACT</name>
<dbReference type="Proteomes" id="UP000576082">
    <property type="component" value="Unassembled WGS sequence"/>
</dbReference>
<dbReference type="PROSITE" id="PS51257">
    <property type="entry name" value="PROKAR_LIPOPROTEIN"/>
    <property type="match status" value="1"/>
</dbReference>
<gene>
    <name evidence="1" type="ORF">HHU12_00915</name>
</gene>
<evidence type="ECO:0008006" key="3">
    <source>
        <dbReference type="Google" id="ProtNLM"/>
    </source>
</evidence>
<dbReference type="AlphaFoldDB" id="A0A7X9RRU2"/>
<accession>A0A7X9RRU2</accession>
<keyword evidence="2" id="KW-1185">Reference proteome</keyword>
<evidence type="ECO:0000313" key="1">
    <source>
        <dbReference type="EMBL" id="NME66510.1"/>
    </source>
</evidence>
<protein>
    <recommendedName>
        <fullName evidence="3">DUF4292 domain-containing protein</fullName>
    </recommendedName>
</protein>
<dbReference type="EMBL" id="JABANE010000002">
    <property type="protein sequence ID" value="NME66510.1"/>
    <property type="molecule type" value="Genomic_DNA"/>
</dbReference>
<organism evidence="1 2">
    <name type="scientific">Flammeovirga aprica JL-4</name>
    <dbReference type="NCBI Taxonomy" id="694437"/>
    <lineage>
        <taxon>Bacteria</taxon>
        <taxon>Pseudomonadati</taxon>
        <taxon>Bacteroidota</taxon>
        <taxon>Cytophagia</taxon>
        <taxon>Cytophagales</taxon>
        <taxon>Flammeovirgaceae</taxon>
        <taxon>Flammeovirga</taxon>
    </lineage>
</organism>
<sequence length="214" mass="25547">MTTLWRNSLLFLLISVLSSCTYYHKSSFSKLENCDEELLNETLEQPVTRLFKSKIYFYDKYYTGLLVVKSLNETEKQVVLVTEIGMKLLDMTITPKDYTTNFVIPPLDKKMVLNHLWKDFSEVFYDVDFDNQNMVVKKCWEREDDILLKVKKGRKKYYFLFDGKKRRKEVYLLEMFGNIGKTILFDYKDKHLESVEIDASHLKLKVKLEKKEIL</sequence>
<reference evidence="1 2" key="1">
    <citation type="submission" date="2020-04" db="EMBL/GenBank/DDBJ databases">
        <title>Flammeovirga sp. SR4, a novel species isolated from seawater.</title>
        <authorList>
            <person name="Wang X."/>
        </authorList>
    </citation>
    <scope>NUCLEOTIDE SEQUENCE [LARGE SCALE GENOMIC DNA]</scope>
    <source>
        <strain evidence="1 2">ATCC 23126</strain>
    </source>
</reference>
<evidence type="ECO:0000313" key="2">
    <source>
        <dbReference type="Proteomes" id="UP000576082"/>
    </source>
</evidence>
<dbReference type="RefSeq" id="WP_169654261.1">
    <property type="nucleotide sequence ID" value="NZ_JABANE010000002.1"/>
</dbReference>
<comment type="caution">
    <text evidence="1">The sequence shown here is derived from an EMBL/GenBank/DDBJ whole genome shotgun (WGS) entry which is preliminary data.</text>
</comment>
<proteinExistence type="predicted"/>